<reference evidence="2" key="2">
    <citation type="submission" date="2025-08" db="UniProtKB">
        <authorList>
            <consortium name="RefSeq"/>
        </authorList>
    </citation>
    <scope>IDENTIFICATION</scope>
    <source>
        <tissue evidence="2">Leaf</tissue>
    </source>
</reference>
<dbReference type="PANTHER" id="PTHR32153">
    <property type="entry name" value="OJ000223_09.16 PROTEIN"/>
    <property type="match status" value="1"/>
</dbReference>
<sequence length="204" mass="23255">MEKLSLEFLNYDLFFYLHSRLLLVDSETTDILYWTSLRNLSLSSCKLSDTSLAQILSCSPLLESLPLHHCHKLKLLDLTKPLRLKRLDIDNPGLKQIVAPHIHFLRLKHSKIQCGLVDVSSLTEAYFNIYRSSDFLFYNCTGTNLIEEMVPKIIEKFHNVKKLTFGALILEILSLANVIDVPFPAMKVEVLTLETMIVPSVIPG</sequence>
<organism evidence="1 2">
    <name type="scientific">Camelina sativa</name>
    <name type="common">False flax</name>
    <name type="synonym">Myagrum sativum</name>
    <dbReference type="NCBI Taxonomy" id="90675"/>
    <lineage>
        <taxon>Eukaryota</taxon>
        <taxon>Viridiplantae</taxon>
        <taxon>Streptophyta</taxon>
        <taxon>Embryophyta</taxon>
        <taxon>Tracheophyta</taxon>
        <taxon>Spermatophyta</taxon>
        <taxon>Magnoliopsida</taxon>
        <taxon>eudicotyledons</taxon>
        <taxon>Gunneridae</taxon>
        <taxon>Pentapetalae</taxon>
        <taxon>rosids</taxon>
        <taxon>malvids</taxon>
        <taxon>Brassicales</taxon>
        <taxon>Brassicaceae</taxon>
        <taxon>Camelineae</taxon>
        <taxon>Camelina</taxon>
    </lineage>
</organism>
<keyword evidence="1" id="KW-1185">Reference proteome</keyword>
<dbReference type="Gene3D" id="3.80.10.10">
    <property type="entry name" value="Ribonuclease Inhibitor"/>
    <property type="match status" value="1"/>
</dbReference>
<name>A0ABM0T0L1_CAMSA</name>
<proteinExistence type="predicted"/>
<dbReference type="Proteomes" id="UP000694864">
    <property type="component" value="Chromosome 7"/>
</dbReference>
<gene>
    <name evidence="2" type="primary">LOC104704618</name>
</gene>
<dbReference type="InterPro" id="IPR032675">
    <property type="entry name" value="LRR_dom_sf"/>
</dbReference>
<dbReference type="SUPFAM" id="SSF52047">
    <property type="entry name" value="RNI-like"/>
    <property type="match status" value="1"/>
</dbReference>
<evidence type="ECO:0000313" key="1">
    <source>
        <dbReference type="Proteomes" id="UP000694864"/>
    </source>
</evidence>
<dbReference type="GeneID" id="104704618"/>
<reference evidence="1" key="1">
    <citation type="journal article" date="2014" name="Nat. Commun.">
        <title>The emerging biofuel crop Camelina sativa retains a highly undifferentiated hexaploid genome structure.</title>
        <authorList>
            <person name="Kagale S."/>
            <person name="Koh C."/>
            <person name="Nixon J."/>
            <person name="Bollina V."/>
            <person name="Clarke W.E."/>
            <person name="Tuteja R."/>
            <person name="Spillane C."/>
            <person name="Robinson S.J."/>
            <person name="Links M.G."/>
            <person name="Clarke C."/>
            <person name="Higgins E.E."/>
            <person name="Huebert T."/>
            <person name="Sharpe A.G."/>
            <person name="Parkin I.A."/>
        </authorList>
    </citation>
    <scope>NUCLEOTIDE SEQUENCE [LARGE SCALE GENOMIC DNA]</scope>
    <source>
        <strain evidence="1">cv. DH55</strain>
    </source>
</reference>
<protein>
    <submittedName>
        <fullName evidence="2">F-box/LRR-repeat protein At5g02910-like</fullName>
    </submittedName>
</protein>
<dbReference type="InterPro" id="IPR044997">
    <property type="entry name" value="F-box_plant"/>
</dbReference>
<evidence type="ECO:0000313" key="2">
    <source>
        <dbReference type="RefSeq" id="XP_010418976.1"/>
    </source>
</evidence>
<dbReference type="RefSeq" id="XP_010418976.1">
    <property type="nucleotide sequence ID" value="XM_010420674.1"/>
</dbReference>
<accession>A0ABM0T0L1</accession>